<organism evidence="2 3">
    <name type="scientific">Ruminiclostridium hungatei</name>
    <name type="common">Clostridium hungatei</name>
    <dbReference type="NCBI Taxonomy" id="48256"/>
    <lineage>
        <taxon>Bacteria</taxon>
        <taxon>Bacillati</taxon>
        <taxon>Bacillota</taxon>
        <taxon>Clostridia</taxon>
        <taxon>Eubacteriales</taxon>
        <taxon>Oscillospiraceae</taxon>
        <taxon>Ruminiclostridium</taxon>
    </lineage>
</organism>
<keyword evidence="1" id="KW-1133">Transmembrane helix</keyword>
<protein>
    <submittedName>
        <fullName evidence="2">Uncharacterized protein</fullName>
    </submittedName>
</protein>
<name>A0A1V4SGJ8_RUMHU</name>
<keyword evidence="1" id="KW-0472">Membrane</keyword>
<gene>
    <name evidence="2" type="ORF">CLHUN_34470</name>
</gene>
<reference evidence="2 3" key="1">
    <citation type="submission" date="2017-03" db="EMBL/GenBank/DDBJ databases">
        <title>Genome sequence of Clostridium hungatei DSM 14427.</title>
        <authorList>
            <person name="Poehlein A."/>
            <person name="Daniel R."/>
        </authorList>
    </citation>
    <scope>NUCLEOTIDE SEQUENCE [LARGE SCALE GENOMIC DNA]</scope>
    <source>
        <strain evidence="2 3">DSM 14427</strain>
    </source>
</reference>
<dbReference type="STRING" id="48256.CLHUN_34470"/>
<evidence type="ECO:0000313" key="2">
    <source>
        <dbReference type="EMBL" id="OPX42626.1"/>
    </source>
</evidence>
<accession>A0A1V4SGJ8</accession>
<dbReference type="AlphaFoldDB" id="A0A1V4SGJ8"/>
<dbReference type="EMBL" id="MZGX01000026">
    <property type="protein sequence ID" value="OPX42626.1"/>
    <property type="molecule type" value="Genomic_DNA"/>
</dbReference>
<sequence>MLQVELVQMLHMLVFLFVVFMLTISFVHSFRPVSSFLGHADAKCRISTIVLYFRELSVVDYNCYHKFEIWRKYRFS</sequence>
<keyword evidence="1" id="KW-0812">Transmembrane</keyword>
<evidence type="ECO:0000313" key="3">
    <source>
        <dbReference type="Proteomes" id="UP000191554"/>
    </source>
</evidence>
<dbReference type="RefSeq" id="WP_080065875.1">
    <property type="nucleotide sequence ID" value="NZ_MZGX01000026.1"/>
</dbReference>
<dbReference type="Proteomes" id="UP000191554">
    <property type="component" value="Unassembled WGS sequence"/>
</dbReference>
<keyword evidence="3" id="KW-1185">Reference proteome</keyword>
<comment type="caution">
    <text evidence="2">The sequence shown here is derived from an EMBL/GenBank/DDBJ whole genome shotgun (WGS) entry which is preliminary data.</text>
</comment>
<feature type="transmembrane region" description="Helical" evidence="1">
    <location>
        <begin position="6"/>
        <end position="27"/>
    </location>
</feature>
<evidence type="ECO:0000256" key="1">
    <source>
        <dbReference type="SAM" id="Phobius"/>
    </source>
</evidence>
<proteinExistence type="predicted"/>